<reference evidence="7 8" key="1">
    <citation type="journal article" date="2018" name="Front. Microbiol.">
        <title>Genome-Wide Analysis of Corynespora cassiicola Leaf Fall Disease Putative Effectors.</title>
        <authorList>
            <person name="Lopez D."/>
            <person name="Ribeiro S."/>
            <person name="Label P."/>
            <person name="Fumanal B."/>
            <person name="Venisse J.S."/>
            <person name="Kohler A."/>
            <person name="de Oliveira R.R."/>
            <person name="Labutti K."/>
            <person name="Lipzen A."/>
            <person name="Lail K."/>
            <person name="Bauer D."/>
            <person name="Ohm R.A."/>
            <person name="Barry K.W."/>
            <person name="Spatafora J."/>
            <person name="Grigoriev I.V."/>
            <person name="Martin F.M."/>
            <person name="Pujade-Renaud V."/>
        </authorList>
    </citation>
    <scope>NUCLEOTIDE SEQUENCE [LARGE SCALE GENOMIC DNA]</scope>
    <source>
        <strain evidence="7 8">Philippines</strain>
    </source>
</reference>
<dbReference type="GO" id="GO:0020037">
    <property type="term" value="F:heme binding"/>
    <property type="evidence" value="ECO:0007669"/>
    <property type="project" value="InterPro"/>
</dbReference>
<dbReference type="SUPFAM" id="SSF48264">
    <property type="entry name" value="Cytochrome P450"/>
    <property type="match status" value="1"/>
</dbReference>
<dbReference type="InterPro" id="IPR050529">
    <property type="entry name" value="CYP450_sterol_14alpha_dmase"/>
</dbReference>
<evidence type="ECO:0000256" key="4">
    <source>
        <dbReference type="ARBA" id="ARBA00022723"/>
    </source>
</evidence>
<dbReference type="AlphaFoldDB" id="A0A2T2NRD4"/>
<dbReference type="OrthoDB" id="1470350at2759"/>
<proteinExistence type="inferred from homology"/>
<dbReference type="Proteomes" id="UP000240883">
    <property type="component" value="Unassembled WGS sequence"/>
</dbReference>
<evidence type="ECO:0000256" key="5">
    <source>
        <dbReference type="ARBA" id="ARBA00023004"/>
    </source>
</evidence>
<dbReference type="STRING" id="1448308.A0A2T2NRD4"/>
<dbReference type="PRINTS" id="PR00465">
    <property type="entry name" value="EP450IV"/>
</dbReference>
<keyword evidence="4 6" id="KW-0479">Metal-binding</keyword>
<protein>
    <submittedName>
        <fullName evidence="7">Cytochrome P450</fullName>
    </submittedName>
</protein>
<evidence type="ECO:0000256" key="6">
    <source>
        <dbReference type="PIRSR" id="PIRSR602403-1"/>
    </source>
</evidence>
<dbReference type="Pfam" id="PF00067">
    <property type="entry name" value="p450"/>
    <property type="match status" value="1"/>
</dbReference>
<evidence type="ECO:0000256" key="2">
    <source>
        <dbReference type="ARBA" id="ARBA00010617"/>
    </source>
</evidence>
<sequence>MAFPASERTADTLSSLWSNLEGSIKLGLGAILTFLAVSVIQYAVACQRYNHQHAQTSTLQQPPIYPTLFPLTNIFHLLFNTQSLLERITTHNAHPTSTRLPLFPGTTLTLLQERPSITSLWHSSSVSSPINAFVFVLQHVFGMSEAALAPYRADDSGPFPRPHPKSGIEERNRVAYLVHRNMTTGMVGKGLGPARERLEGGVRRRVGEVLGGGSEDGWVEREDLLRFVYEIVGLAVIEALCGPLLLECNPTFVEDFWVYDAKVPFMARAVPRWVMPKAYRARETLLKQLKNWYTTARSRFKKEGLGSDGDSSAWGSEMMRERQEVLLKVDGQDDASVAAIDLGFIWASVSNVLNATTWATLHMFQDQGLLQQVRSSLDNIIITDEASHEIPTASLEKDPLLSSIYAETLRFYGKSFLVVSSPHENIEVGGRWVLPKGEIGLVNSHCSHMDKTFWNTRNGKHPVDEFWAERFVQHPTDPDSGPVKPDLRSELKMEKNSEGGTRQEGPFFSLDGLDSAWIPYGGGYKKCPGRFLAKSAIMMTCALIAETFDLEIPANDVKTSPWKFGMGILRPKNAIPFRIRKRK</sequence>
<keyword evidence="3 6" id="KW-0349">Heme</keyword>
<comment type="similarity">
    <text evidence="2">Belongs to the cytochrome P450 family.</text>
</comment>
<dbReference type="PANTHER" id="PTHR24304">
    <property type="entry name" value="CYTOCHROME P450 FAMILY 7"/>
    <property type="match status" value="1"/>
</dbReference>
<dbReference type="InterPro" id="IPR036396">
    <property type="entry name" value="Cyt_P450_sf"/>
</dbReference>
<comment type="cofactor">
    <cofactor evidence="1 6">
        <name>heme</name>
        <dbReference type="ChEBI" id="CHEBI:30413"/>
    </cofactor>
</comment>
<evidence type="ECO:0000313" key="8">
    <source>
        <dbReference type="Proteomes" id="UP000240883"/>
    </source>
</evidence>
<evidence type="ECO:0000256" key="1">
    <source>
        <dbReference type="ARBA" id="ARBA00001971"/>
    </source>
</evidence>
<accession>A0A2T2NRD4</accession>
<dbReference type="Gene3D" id="1.10.630.10">
    <property type="entry name" value="Cytochrome P450"/>
    <property type="match status" value="1"/>
</dbReference>
<dbReference type="InterPro" id="IPR001128">
    <property type="entry name" value="Cyt_P450"/>
</dbReference>
<dbReference type="GO" id="GO:0005506">
    <property type="term" value="F:iron ion binding"/>
    <property type="evidence" value="ECO:0007669"/>
    <property type="project" value="InterPro"/>
</dbReference>
<name>A0A2T2NRD4_CORCC</name>
<evidence type="ECO:0000313" key="7">
    <source>
        <dbReference type="EMBL" id="PSN67991.1"/>
    </source>
</evidence>
<dbReference type="InterPro" id="IPR002403">
    <property type="entry name" value="Cyt_P450_E_grp-IV"/>
</dbReference>
<keyword evidence="5 6" id="KW-0408">Iron</keyword>
<dbReference type="GO" id="GO:0016705">
    <property type="term" value="F:oxidoreductase activity, acting on paired donors, with incorporation or reduction of molecular oxygen"/>
    <property type="evidence" value="ECO:0007669"/>
    <property type="project" value="InterPro"/>
</dbReference>
<evidence type="ECO:0000256" key="3">
    <source>
        <dbReference type="ARBA" id="ARBA00022617"/>
    </source>
</evidence>
<dbReference type="CDD" id="cd11040">
    <property type="entry name" value="CYP7_CYP8-like"/>
    <property type="match status" value="1"/>
</dbReference>
<dbReference type="EMBL" id="KZ678134">
    <property type="protein sequence ID" value="PSN67991.1"/>
    <property type="molecule type" value="Genomic_DNA"/>
</dbReference>
<keyword evidence="8" id="KW-1185">Reference proteome</keyword>
<organism evidence="7 8">
    <name type="scientific">Corynespora cassiicola Philippines</name>
    <dbReference type="NCBI Taxonomy" id="1448308"/>
    <lineage>
        <taxon>Eukaryota</taxon>
        <taxon>Fungi</taxon>
        <taxon>Dikarya</taxon>
        <taxon>Ascomycota</taxon>
        <taxon>Pezizomycotina</taxon>
        <taxon>Dothideomycetes</taxon>
        <taxon>Pleosporomycetidae</taxon>
        <taxon>Pleosporales</taxon>
        <taxon>Corynesporascaceae</taxon>
        <taxon>Corynespora</taxon>
    </lineage>
</organism>
<feature type="binding site" description="axial binding residue" evidence="6">
    <location>
        <position position="527"/>
    </location>
    <ligand>
        <name>heme</name>
        <dbReference type="ChEBI" id="CHEBI:30413"/>
    </ligand>
    <ligandPart>
        <name>Fe</name>
        <dbReference type="ChEBI" id="CHEBI:18248"/>
    </ligandPart>
</feature>
<gene>
    <name evidence="7" type="ORF">BS50DRAFT_572969</name>
</gene>
<dbReference type="GO" id="GO:0008395">
    <property type="term" value="F:steroid hydroxylase activity"/>
    <property type="evidence" value="ECO:0007669"/>
    <property type="project" value="TreeGrafter"/>
</dbReference>
<dbReference type="PANTHER" id="PTHR24304:SF2">
    <property type="entry name" value="24-HYDROXYCHOLESTEROL 7-ALPHA-HYDROXYLASE"/>
    <property type="match status" value="1"/>
</dbReference>